<dbReference type="InterPro" id="IPR035965">
    <property type="entry name" value="PAS-like_dom_sf"/>
</dbReference>
<dbReference type="InterPro" id="IPR035919">
    <property type="entry name" value="EAL_sf"/>
</dbReference>
<dbReference type="InterPro" id="IPR052155">
    <property type="entry name" value="Biofilm_reg_signaling"/>
</dbReference>
<dbReference type="Pfam" id="PF00563">
    <property type="entry name" value="EAL"/>
    <property type="match status" value="1"/>
</dbReference>
<dbReference type="GO" id="GO:0006355">
    <property type="term" value="P:regulation of DNA-templated transcription"/>
    <property type="evidence" value="ECO:0007669"/>
    <property type="project" value="InterPro"/>
</dbReference>
<sequence length="819" mass="92076">MSDLDGNPTSISLDKMHRVSKYFVGDWQINLTDGTFGCDKEIQQLFFAKQFDSLPVKEFLKLVPNQQKSNVKNAFRSALTSQQVVYCHCCLMIPDALFAYVELSIWRVNESQLKGTVSPCMVVPSAFEAADIFYSVFANQHHGILVTDSDTRILACNHAFETMCGYLQHEIAGLKTHIFNSEQHPERYFKELWCAIERQGYWSGVLLSRHADGSTFPQSLTIQSMLLSNGNQYYIGFSSDLSRQFERIEEIVSGGVDLLTQLPVSERFLEDLQRHCDSTDKQKNLLVVAIQPRFNEHNLTQAKRKFAQILMHESNALCCGYMGNERYVAALPIELTCPNERVRDIGKTLNTFFQSFKNHDKEMHGYLKQGKTGVSIYGLDSNTPNQLLSHSCQALMELHSGEGRSVSFYEREIHSQIERKKQLEAHLKASLDSGKIEVLFQPIVNIKTRCIERFEAITRLPSLDGEVIDASEYTTIAYDLGLHSQLDNVVMNLAFSKFALLSDKFGEHVGISINRNFGQADKVSEELQKLSFILDQQGIKPSRLTIESSHIAMLLRDEKTRRVLELMCDAGVHIAVDGFGTGTASFSNLKEPLIKVLKINRHFIANLNSYSREYCLLDNLIHLCQKLGIKVVAEGVESIEELDAVTVLGVDCVQGAIIAAPQSVDVILAQQEYALLPDSDSRAVNGHSMLQLDVLHGYQLDPGDPLSLAYQYFENEQIEQLPVIYHKQCVGIVDRAALNLHMTPAMGTDLESSREQANWRKSVNRMMKPPGSIVNQATDISQLKLLAATQPFPWVLVDDQGDYKGLISWHAVMTYLAAG</sequence>
<evidence type="ECO:0000313" key="4">
    <source>
        <dbReference type="Proteomes" id="UP000278792"/>
    </source>
</evidence>
<dbReference type="PROSITE" id="PS50112">
    <property type="entry name" value="PAS"/>
    <property type="match status" value="1"/>
</dbReference>
<dbReference type="NCBIfam" id="TIGR00229">
    <property type="entry name" value="sensory_box"/>
    <property type="match status" value="1"/>
</dbReference>
<dbReference type="Gene3D" id="3.10.580.10">
    <property type="entry name" value="CBS-domain"/>
    <property type="match status" value="1"/>
</dbReference>
<reference evidence="3 4" key="1">
    <citation type="submission" date="2018-11" db="EMBL/GenBank/DDBJ databases">
        <title>Vibrio ponticus strain CAIM 1751 pathogenic for the snapper Lutjanus guttatus.</title>
        <authorList>
            <person name="Soto-Rodriguez S."/>
            <person name="Lozano-Olvera R."/>
            <person name="Gomez-Gil B."/>
        </authorList>
    </citation>
    <scope>NUCLEOTIDE SEQUENCE [LARGE SCALE GENOMIC DNA]</scope>
    <source>
        <strain evidence="3 4">CAIM 1751</strain>
    </source>
</reference>
<dbReference type="SUPFAM" id="SSF54631">
    <property type="entry name" value="CBS-domain pair"/>
    <property type="match status" value="1"/>
</dbReference>
<dbReference type="InterPro" id="IPR013767">
    <property type="entry name" value="PAS_fold"/>
</dbReference>
<organism evidence="3 4">
    <name type="scientific">Vibrio ponticus</name>
    <dbReference type="NCBI Taxonomy" id="265668"/>
    <lineage>
        <taxon>Bacteria</taxon>
        <taxon>Pseudomonadati</taxon>
        <taxon>Pseudomonadota</taxon>
        <taxon>Gammaproteobacteria</taxon>
        <taxon>Vibrionales</taxon>
        <taxon>Vibrionaceae</taxon>
        <taxon>Vibrio</taxon>
    </lineage>
</organism>
<dbReference type="CDD" id="cd01948">
    <property type="entry name" value="EAL"/>
    <property type="match status" value="1"/>
</dbReference>
<evidence type="ECO:0000259" key="1">
    <source>
        <dbReference type="PROSITE" id="PS50112"/>
    </source>
</evidence>
<dbReference type="RefSeq" id="WP_123782611.1">
    <property type="nucleotide sequence ID" value="NZ_RKIK01000045.1"/>
</dbReference>
<dbReference type="SUPFAM" id="SSF141868">
    <property type="entry name" value="EAL domain-like"/>
    <property type="match status" value="1"/>
</dbReference>
<dbReference type="CDD" id="cd00130">
    <property type="entry name" value="PAS"/>
    <property type="match status" value="1"/>
</dbReference>
<dbReference type="SMART" id="SM00091">
    <property type="entry name" value="PAS"/>
    <property type="match status" value="1"/>
</dbReference>
<dbReference type="InterPro" id="IPR046342">
    <property type="entry name" value="CBS_dom_sf"/>
</dbReference>
<dbReference type="PANTHER" id="PTHR44757:SF2">
    <property type="entry name" value="BIOFILM ARCHITECTURE MAINTENANCE PROTEIN MBAA"/>
    <property type="match status" value="1"/>
</dbReference>
<dbReference type="PROSITE" id="PS50883">
    <property type="entry name" value="EAL"/>
    <property type="match status" value="1"/>
</dbReference>
<dbReference type="Gene3D" id="3.30.450.20">
    <property type="entry name" value="PAS domain"/>
    <property type="match status" value="1"/>
</dbReference>
<feature type="domain" description="PAS" evidence="1">
    <location>
        <begin position="129"/>
        <end position="186"/>
    </location>
</feature>
<gene>
    <name evidence="3" type="ORF">EGH82_14385</name>
</gene>
<dbReference type="SMART" id="SM00052">
    <property type="entry name" value="EAL"/>
    <property type="match status" value="1"/>
</dbReference>
<dbReference type="AlphaFoldDB" id="A0A3N3DXQ4"/>
<dbReference type="Gene3D" id="3.20.20.450">
    <property type="entry name" value="EAL domain"/>
    <property type="match status" value="1"/>
</dbReference>
<proteinExistence type="predicted"/>
<dbReference type="InterPro" id="IPR000014">
    <property type="entry name" value="PAS"/>
</dbReference>
<dbReference type="EMBL" id="RKIK01000045">
    <property type="protein sequence ID" value="ROV59311.1"/>
    <property type="molecule type" value="Genomic_DNA"/>
</dbReference>
<evidence type="ECO:0000259" key="2">
    <source>
        <dbReference type="PROSITE" id="PS50883"/>
    </source>
</evidence>
<name>A0A3N3DXQ4_9VIBR</name>
<evidence type="ECO:0000313" key="3">
    <source>
        <dbReference type="EMBL" id="ROV59311.1"/>
    </source>
</evidence>
<comment type="caution">
    <text evidence="3">The sequence shown here is derived from an EMBL/GenBank/DDBJ whole genome shotgun (WGS) entry which is preliminary data.</text>
</comment>
<dbReference type="Proteomes" id="UP000278792">
    <property type="component" value="Unassembled WGS sequence"/>
</dbReference>
<dbReference type="PANTHER" id="PTHR44757">
    <property type="entry name" value="DIGUANYLATE CYCLASE DGCP"/>
    <property type="match status" value="1"/>
</dbReference>
<dbReference type="SUPFAM" id="SSF55785">
    <property type="entry name" value="PYP-like sensor domain (PAS domain)"/>
    <property type="match status" value="1"/>
</dbReference>
<accession>A0A3N3DXQ4</accession>
<dbReference type="InterPro" id="IPR001633">
    <property type="entry name" value="EAL_dom"/>
</dbReference>
<feature type="domain" description="EAL" evidence="2">
    <location>
        <begin position="420"/>
        <end position="675"/>
    </location>
</feature>
<dbReference type="Pfam" id="PF00989">
    <property type="entry name" value="PAS"/>
    <property type="match status" value="1"/>
</dbReference>
<protein>
    <submittedName>
        <fullName evidence="3">EAL domain-containing protein</fullName>
    </submittedName>
</protein>